<reference evidence="1 2" key="1">
    <citation type="submission" date="2014-03" db="EMBL/GenBank/DDBJ databases">
        <title>Genomics of Bifidobacteria.</title>
        <authorList>
            <person name="Ventura M."/>
            <person name="Milani C."/>
            <person name="Lugli G.A."/>
        </authorList>
    </citation>
    <scope>NUCLEOTIDE SEQUENCE [LARGE SCALE GENOMIC DNA]</scope>
    <source>
        <strain evidence="1 2">LMG 14934</strain>
    </source>
</reference>
<proteinExistence type="predicted"/>
<gene>
    <name evidence="1" type="ORF">BSAE_1788</name>
</gene>
<dbReference type="Proteomes" id="UP000029040">
    <property type="component" value="Unassembled WGS sequence"/>
</dbReference>
<accession>A0A087CY01</accession>
<protein>
    <submittedName>
        <fullName evidence="1">Uncharacterized protein</fullName>
    </submittedName>
</protein>
<sequence length="54" mass="6022">MALIIVDKLLLACDGRLSQGTMFRLLNIIESLTVKQCGHFRIQRCNLCAECGVL</sequence>
<evidence type="ECO:0000313" key="2">
    <source>
        <dbReference type="Proteomes" id="UP000029040"/>
    </source>
</evidence>
<dbReference type="EMBL" id="JGZM01000003">
    <property type="protein sequence ID" value="KFI88151.1"/>
    <property type="molecule type" value="Genomic_DNA"/>
</dbReference>
<name>A0A087CY01_9BIFI</name>
<comment type="caution">
    <text evidence="1">The sequence shown here is derived from an EMBL/GenBank/DDBJ whole genome shotgun (WGS) entry which is preliminary data.</text>
</comment>
<dbReference type="AlphaFoldDB" id="A0A087CY01"/>
<evidence type="ECO:0000313" key="1">
    <source>
        <dbReference type="EMBL" id="KFI88151.1"/>
    </source>
</evidence>
<organism evidence="1 2">
    <name type="scientific">Bifidobacterium pullorum subsp. saeculare DSM 6531 = LMG 14934</name>
    <dbReference type="NCBI Taxonomy" id="1437611"/>
    <lineage>
        <taxon>Bacteria</taxon>
        <taxon>Bacillati</taxon>
        <taxon>Actinomycetota</taxon>
        <taxon>Actinomycetes</taxon>
        <taxon>Bifidobacteriales</taxon>
        <taxon>Bifidobacteriaceae</taxon>
        <taxon>Bifidobacterium</taxon>
    </lineage>
</organism>